<dbReference type="PANTHER" id="PTHR43158:SF2">
    <property type="entry name" value="SKFA PEPTIDE EXPORT ATP-BINDING PROTEIN SKFE"/>
    <property type="match status" value="1"/>
</dbReference>
<organism evidence="4 7">
    <name type="scientific">Plasmodium ovale curtisi</name>
    <dbReference type="NCBI Taxonomy" id="864141"/>
    <lineage>
        <taxon>Eukaryota</taxon>
        <taxon>Sar</taxon>
        <taxon>Alveolata</taxon>
        <taxon>Apicomplexa</taxon>
        <taxon>Aconoidasida</taxon>
        <taxon>Haemosporida</taxon>
        <taxon>Plasmodiidae</taxon>
        <taxon>Plasmodium</taxon>
        <taxon>Plasmodium (Plasmodium)</taxon>
    </lineage>
</organism>
<reference evidence="6 7" key="2">
    <citation type="submission" date="2016-05" db="EMBL/GenBank/DDBJ databases">
        <authorList>
            <person name="Naeem Raeece"/>
        </authorList>
    </citation>
    <scope>NUCLEOTIDE SEQUENCE [LARGE SCALE GENOMIC DNA]</scope>
</reference>
<dbReference type="GO" id="GO:0016887">
    <property type="term" value="F:ATP hydrolysis activity"/>
    <property type="evidence" value="ECO:0007669"/>
    <property type="project" value="InterPro"/>
</dbReference>
<evidence type="ECO:0000259" key="3">
    <source>
        <dbReference type="Pfam" id="PF00005"/>
    </source>
</evidence>
<sequence>MGDIVISNLNYSYYNRVKNTSTKALTNVNLTFARGMRIVVCGKNGAGKSTLLSIIAGKKVTTDRKINEKSASARPFPYGC</sequence>
<evidence type="ECO:0000256" key="2">
    <source>
        <dbReference type="ARBA" id="ARBA00022840"/>
    </source>
</evidence>
<name>A0A1A8W363_PLAOA</name>
<dbReference type="Proteomes" id="UP000078560">
    <property type="component" value="Unassembled WGS sequence"/>
</dbReference>
<dbReference type="Gene3D" id="3.40.50.300">
    <property type="entry name" value="P-loop containing nucleotide triphosphate hydrolases"/>
    <property type="match status" value="1"/>
</dbReference>
<evidence type="ECO:0000313" key="6">
    <source>
        <dbReference type="Proteomes" id="UP000078546"/>
    </source>
</evidence>
<dbReference type="AlphaFoldDB" id="A0A1A8W363"/>
<accession>A0A1A8W363</accession>
<keyword evidence="1" id="KW-0547">Nucleotide-binding</keyword>
<dbReference type="EMBL" id="FLQU01000554">
    <property type="protein sequence ID" value="SBS87219.1"/>
    <property type="molecule type" value="Genomic_DNA"/>
</dbReference>
<dbReference type="Pfam" id="PF00005">
    <property type="entry name" value="ABC_tran"/>
    <property type="match status" value="1"/>
</dbReference>
<evidence type="ECO:0000256" key="1">
    <source>
        <dbReference type="ARBA" id="ARBA00022741"/>
    </source>
</evidence>
<feature type="domain" description="ABC transporter" evidence="3">
    <location>
        <begin position="25"/>
        <end position="66"/>
    </location>
</feature>
<evidence type="ECO:0000313" key="4">
    <source>
        <dbReference type="EMBL" id="SBS87219.1"/>
    </source>
</evidence>
<gene>
    <name evidence="5" type="ORF">POVCU1_038350</name>
    <name evidence="4" type="ORF">POVCU2_0041520</name>
</gene>
<proteinExistence type="predicted"/>
<keyword evidence="2" id="KW-0067">ATP-binding</keyword>
<dbReference type="EMBL" id="FLQV01000707">
    <property type="protein sequence ID" value="SBS97455.1"/>
    <property type="molecule type" value="Genomic_DNA"/>
</dbReference>
<dbReference type="InterPro" id="IPR027417">
    <property type="entry name" value="P-loop_NTPase"/>
</dbReference>
<evidence type="ECO:0000313" key="7">
    <source>
        <dbReference type="Proteomes" id="UP000078560"/>
    </source>
</evidence>
<protein>
    <submittedName>
        <fullName evidence="4">ABC transporter puatative</fullName>
    </submittedName>
</protein>
<dbReference type="SUPFAM" id="SSF52540">
    <property type="entry name" value="P-loop containing nucleoside triphosphate hydrolases"/>
    <property type="match status" value="1"/>
</dbReference>
<dbReference type="PANTHER" id="PTHR43158">
    <property type="entry name" value="SKFA PEPTIDE EXPORT ATP-BINDING PROTEIN SKFE"/>
    <property type="match status" value="1"/>
</dbReference>
<evidence type="ECO:0000313" key="5">
    <source>
        <dbReference type="EMBL" id="SBS97455.1"/>
    </source>
</evidence>
<dbReference type="GO" id="GO:0005524">
    <property type="term" value="F:ATP binding"/>
    <property type="evidence" value="ECO:0007669"/>
    <property type="project" value="UniProtKB-KW"/>
</dbReference>
<dbReference type="Proteomes" id="UP000078546">
    <property type="component" value="Unassembled WGS sequence"/>
</dbReference>
<reference evidence="4" key="1">
    <citation type="submission" date="2016-05" db="EMBL/GenBank/DDBJ databases">
        <authorList>
            <person name="Lavstsen T."/>
            <person name="Jespersen J.S."/>
        </authorList>
    </citation>
    <scope>NUCLEOTIDE SEQUENCE [LARGE SCALE GENOMIC DNA]</scope>
</reference>
<dbReference type="InterPro" id="IPR003439">
    <property type="entry name" value="ABC_transporter-like_ATP-bd"/>
</dbReference>